<sequence length="315" mass="35288">MAENGAHCELPQLRLAAKEQHNGQSADSLSSASLVLWKKPLVTLHYFLLELLITLLWRQIHSFLSLLVLVSLFSIALSVEGKHQKMKCHMSKRFLWCSYWVGLGNWGLGPHIASVILAAYECSSVDFPEPPYPEKIISAVQLSGADPDDKDYEEFGELLEQYLPLFFSGLAVQVQKMVQRVGFVGILVCASVTTLIGKAIVKMHIRGECTKLFVIITFSRHIVEQMVSLIGAVPGLGASLQKPFREYLEAQRVKMHHCTGEGTPAVSTSMNWLLWVFEKVIVVMVCFFVCSIVNSTAQSYAKCQQQQKYYEGKTK</sequence>
<dbReference type="OMA" id="LMSTKQH"/>
<dbReference type="InParanoid" id="A0A673ZCZ3"/>
<feature type="transmembrane region" description="Helical" evidence="1">
    <location>
        <begin position="99"/>
        <end position="120"/>
    </location>
</feature>
<keyword evidence="1" id="KW-0472">Membrane</keyword>
<organism evidence="2 3">
    <name type="scientific">Salmo trutta</name>
    <name type="common">Brown trout</name>
    <dbReference type="NCBI Taxonomy" id="8032"/>
    <lineage>
        <taxon>Eukaryota</taxon>
        <taxon>Metazoa</taxon>
        <taxon>Chordata</taxon>
        <taxon>Craniata</taxon>
        <taxon>Vertebrata</taxon>
        <taxon>Euteleostomi</taxon>
        <taxon>Actinopterygii</taxon>
        <taxon>Neopterygii</taxon>
        <taxon>Teleostei</taxon>
        <taxon>Protacanthopterygii</taxon>
        <taxon>Salmoniformes</taxon>
        <taxon>Salmonidae</taxon>
        <taxon>Salmoninae</taxon>
        <taxon>Salmo</taxon>
    </lineage>
</organism>
<feature type="transmembrane region" description="Helical" evidence="1">
    <location>
        <begin position="63"/>
        <end position="79"/>
    </location>
</feature>
<dbReference type="Proteomes" id="UP000472277">
    <property type="component" value="Chromosome 15"/>
</dbReference>
<protein>
    <submittedName>
        <fullName evidence="2">Vacuole membrane protein 1</fullName>
    </submittedName>
</protein>
<proteinExistence type="predicted"/>
<dbReference type="AlphaFoldDB" id="A0A673ZCZ3"/>
<evidence type="ECO:0000313" key="3">
    <source>
        <dbReference type="Proteomes" id="UP000472277"/>
    </source>
</evidence>
<keyword evidence="1" id="KW-0812">Transmembrane</keyword>
<keyword evidence="3" id="KW-1185">Reference proteome</keyword>
<reference evidence="2" key="2">
    <citation type="submission" date="2025-09" db="UniProtKB">
        <authorList>
            <consortium name="Ensembl"/>
        </authorList>
    </citation>
    <scope>IDENTIFICATION</scope>
</reference>
<accession>A0A673ZCZ3</accession>
<reference evidence="2" key="1">
    <citation type="submission" date="2025-08" db="UniProtKB">
        <authorList>
            <consortium name="Ensembl"/>
        </authorList>
    </citation>
    <scope>IDENTIFICATION</scope>
</reference>
<evidence type="ECO:0000256" key="1">
    <source>
        <dbReference type="SAM" id="Phobius"/>
    </source>
</evidence>
<evidence type="ECO:0000313" key="2">
    <source>
        <dbReference type="Ensembl" id="ENSSTUP00000044036.1"/>
    </source>
</evidence>
<feature type="transmembrane region" description="Helical" evidence="1">
    <location>
        <begin position="181"/>
        <end position="201"/>
    </location>
</feature>
<feature type="transmembrane region" description="Helical" evidence="1">
    <location>
        <begin position="272"/>
        <end position="293"/>
    </location>
</feature>
<name>A0A673ZCZ3_SALTR</name>
<gene>
    <name evidence="2" type="primary">VMP1</name>
</gene>
<keyword evidence="1" id="KW-1133">Transmembrane helix</keyword>
<dbReference type="GeneTree" id="ENSGT00390000007230"/>
<dbReference type="Ensembl" id="ENSSTUT00000045966.1">
    <property type="protein sequence ID" value="ENSSTUP00000044036.1"/>
    <property type="gene ID" value="ENSSTUG00000018553.1"/>
</dbReference>
<feature type="transmembrane region" description="Helical" evidence="1">
    <location>
        <begin position="222"/>
        <end position="240"/>
    </location>
</feature>